<evidence type="ECO:0000313" key="1">
    <source>
        <dbReference type="EMBL" id="MBK1854785.1"/>
    </source>
</evidence>
<keyword evidence="2" id="KW-1185">Reference proteome</keyword>
<dbReference type="AlphaFoldDB" id="A0AAE2SE05"/>
<protein>
    <submittedName>
        <fullName evidence="1">DUF3472 domain-containing protein</fullName>
    </submittedName>
</protein>
<gene>
    <name evidence="1" type="ORF">JIN83_07425</name>
</gene>
<name>A0AAE2SE05_9BACT</name>
<dbReference type="RefSeq" id="WP_309489396.1">
    <property type="nucleotide sequence ID" value="NZ_JAENIG010000004.1"/>
</dbReference>
<evidence type="ECO:0000313" key="2">
    <source>
        <dbReference type="Proteomes" id="UP000634206"/>
    </source>
</evidence>
<sequence>MGGCAVGSLLGAPIKFLNVLPQEDRAYYYGQEAEDGVIELNATNGFFDRCFQAGGMGPADPEDQGMIRATFDHLRKGSADHGSARWHLWLPKPGTVQLRFLMTVPEAERGTEWTIRVGDQVQRLKTNSSDGRKAQDQGLRFDVAEAGKVTVAIDCSEQAPAKLSKIHRIQLKGAAVQQAKLLRARWRPAAAHLRFQAPDQCPEPKMWLFESVSVSQSSSYSPITTPFGYYGTVFNAEGKVNEGAGFNFSMWAVSMRGNAKTPPVEQMPRLIGTGISDAVYSSFGHEGTGLKFRNAVAYPDGAGRLIQAMRTETRNGVTTYYAYFYDESQQLWRLYGSGQKVANKKGSGELRSTGSFCEVPGPPQRERSGDIKRVIKRRGWFYGSDQKWHRAEIAKPSAKALRGLEMAKAAIAAGEDPGLDSEQNYYADDYASKGWVATATGGMENFLPLQQHQAAYGKEDADSERPAYMSPEKTAELFHLPVEFGTPKVTALGETSATVHYPIVKSGPNAKAVLYYGTKDCITFLANVAQSGSAAQKEIFSEERTWQSHTAELAVAEAVVDFQLSGLKPKTQYFYRVFVSHDDGKSWDEHSSHFTTE</sequence>
<comment type="caution">
    <text evidence="1">The sequence shown here is derived from an EMBL/GenBank/DDBJ whole genome shotgun (WGS) entry which is preliminary data.</text>
</comment>
<accession>A0AAE2SE05</accession>
<dbReference type="InterPro" id="IPR021862">
    <property type="entry name" value="DUF3472"/>
</dbReference>
<dbReference type="Gene3D" id="2.60.40.10">
    <property type="entry name" value="Immunoglobulins"/>
    <property type="match status" value="1"/>
</dbReference>
<dbReference type="Pfam" id="PF11958">
    <property type="entry name" value="DUF3472"/>
    <property type="match status" value="1"/>
</dbReference>
<proteinExistence type="predicted"/>
<reference evidence="1" key="1">
    <citation type="submission" date="2021-01" db="EMBL/GenBank/DDBJ databases">
        <title>Modified the classification status of verrucomicrobia.</title>
        <authorList>
            <person name="Feng X."/>
        </authorList>
    </citation>
    <scope>NUCLEOTIDE SEQUENCE</scope>
    <source>
        <strain evidence="1">5K15</strain>
    </source>
</reference>
<organism evidence="1 2">
    <name type="scientific">Oceaniferula flava</name>
    <dbReference type="NCBI Taxonomy" id="2800421"/>
    <lineage>
        <taxon>Bacteria</taxon>
        <taxon>Pseudomonadati</taxon>
        <taxon>Verrucomicrobiota</taxon>
        <taxon>Verrucomicrobiia</taxon>
        <taxon>Verrucomicrobiales</taxon>
        <taxon>Verrucomicrobiaceae</taxon>
        <taxon>Oceaniferula</taxon>
    </lineage>
</organism>
<dbReference type="Proteomes" id="UP000634206">
    <property type="component" value="Unassembled WGS sequence"/>
</dbReference>
<dbReference type="InterPro" id="IPR013783">
    <property type="entry name" value="Ig-like_fold"/>
</dbReference>
<dbReference type="EMBL" id="JAENIG010000004">
    <property type="protein sequence ID" value="MBK1854785.1"/>
    <property type="molecule type" value="Genomic_DNA"/>
</dbReference>